<keyword evidence="4 7" id="KW-0274">FAD</keyword>
<dbReference type="SUPFAM" id="SSF56645">
    <property type="entry name" value="Acyl-CoA dehydrogenase NM domain-like"/>
    <property type="match status" value="1"/>
</dbReference>
<dbReference type="Gene3D" id="2.40.110.10">
    <property type="entry name" value="Butyryl-CoA Dehydrogenase, subunit A, domain 2"/>
    <property type="match status" value="1"/>
</dbReference>
<protein>
    <recommendedName>
        <fullName evidence="14">Acyl-CoA dehydrogenase</fullName>
    </recommendedName>
</protein>
<keyword evidence="5 7" id="KW-0560">Oxidoreductase</keyword>
<evidence type="ECO:0000256" key="5">
    <source>
        <dbReference type="ARBA" id="ARBA00023002"/>
    </source>
</evidence>
<dbReference type="Pfam" id="PF21263">
    <property type="entry name" value="Acyl-CoA-dh_C"/>
    <property type="match status" value="1"/>
</dbReference>
<dbReference type="OrthoDB" id="9802447at2"/>
<dbReference type="Gene3D" id="1.20.140.10">
    <property type="entry name" value="Butyryl-CoA Dehydrogenase, subunit A, domain 3"/>
    <property type="match status" value="2"/>
</dbReference>
<dbReference type="InterPro" id="IPR049426">
    <property type="entry name" value="Acyl-CoA-dh-like_C"/>
</dbReference>
<evidence type="ECO:0000256" key="2">
    <source>
        <dbReference type="ARBA" id="ARBA00009347"/>
    </source>
</evidence>
<dbReference type="PATRIC" id="fig|1473.5.peg.246"/>
<dbReference type="AlphaFoldDB" id="A0A0L0QQD9"/>
<evidence type="ECO:0000259" key="11">
    <source>
        <dbReference type="Pfam" id="PF21263"/>
    </source>
</evidence>
<dbReference type="PROSITE" id="PS00072">
    <property type="entry name" value="ACYL_COA_DH_1"/>
    <property type="match status" value="1"/>
</dbReference>
<dbReference type="InterPro" id="IPR009100">
    <property type="entry name" value="AcylCoA_DH/oxidase_NM_dom_sf"/>
</dbReference>
<evidence type="ECO:0000259" key="9">
    <source>
        <dbReference type="Pfam" id="PF02770"/>
    </source>
</evidence>
<dbReference type="SUPFAM" id="SSF47203">
    <property type="entry name" value="Acyl-CoA dehydrogenase C-terminal domain-like"/>
    <property type="match status" value="1"/>
</dbReference>
<comment type="similarity">
    <text evidence="2 7">Belongs to the acyl-CoA dehydrogenase family.</text>
</comment>
<dbReference type="FunFam" id="1.20.140.10:FF:000019">
    <property type="entry name" value="Acyl-CoA dehydrogenase"/>
    <property type="match status" value="1"/>
</dbReference>
<evidence type="ECO:0000256" key="7">
    <source>
        <dbReference type="RuleBase" id="RU362125"/>
    </source>
</evidence>
<dbReference type="InterPro" id="IPR009075">
    <property type="entry name" value="AcylCo_DH/oxidase_C"/>
</dbReference>
<proteinExistence type="inferred from homology"/>
<dbReference type="Pfam" id="PF00441">
    <property type="entry name" value="Acyl-CoA_dh_1"/>
    <property type="match status" value="1"/>
</dbReference>
<dbReference type="GO" id="GO:0050660">
    <property type="term" value="F:flavin adenine dinucleotide binding"/>
    <property type="evidence" value="ECO:0007669"/>
    <property type="project" value="InterPro"/>
</dbReference>
<evidence type="ECO:0000313" key="12">
    <source>
        <dbReference type="EMBL" id="KNE20835.1"/>
    </source>
</evidence>
<dbReference type="PANTHER" id="PTHR43884:SF12">
    <property type="entry name" value="ISOVALERYL-COA DEHYDROGENASE, MITOCHONDRIAL-RELATED"/>
    <property type="match status" value="1"/>
</dbReference>
<sequence length="568" mass="64019">MQKVKKYQSHAFFTETFELQDIFTKEDFSEEHKMMADTTASFVEQDLLPVLPEMEKQDFNQVTSMIKKSGELGLLGVDIPEVYGGMELDKVSSIIITEQMAKSRSFAITYSGQVGIASLPIVYYGTDDQRKRYLPGVVSGDKIGAYALTEPNAGTDAIGIKTTATLSADGAYYVIHGEKQFITNASFADFFILYAKIDGDKFTAFIIEKNTDGLMIGPEEQKMGLKGSSTTSIVLDNVKVPVENVLGEIGRGHIIAFNILNIGRHKISATCLGTAKRALELAIQHTTERKQFKRALAAFNLTKEKLATMATHIFTMESMVYRTAGELEKGTDYARKNNTPFVRLLKNYAAECSVNKVFSSEALDYTVDESLQLHGGYGFISEYEIETLYRDSRINRIFEGTNEINRMVIANTLLENVDSYFIDRTVNGGWSKPLEKQWGLLKRLRTYTSAFIHDVKENYSNLAEEQELLMCISDFAILTYAIESNLLRLEKMVRNQSCKDIQQKERLVKVFTVEAAVQFLTKALSICISSGHLKQHLTKLMWQIHEDRLDIIEEKRQIADAVIQNGYS</sequence>
<evidence type="ECO:0000256" key="4">
    <source>
        <dbReference type="ARBA" id="ARBA00022827"/>
    </source>
</evidence>
<dbReference type="GO" id="GO:0003995">
    <property type="term" value="F:acyl-CoA dehydrogenase activity"/>
    <property type="evidence" value="ECO:0007669"/>
    <property type="project" value="InterPro"/>
</dbReference>
<evidence type="ECO:0000256" key="3">
    <source>
        <dbReference type="ARBA" id="ARBA00022630"/>
    </source>
</evidence>
<gene>
    <name evidence="12" type="ORF">AFK71_08960</name>
</gene>
<evidence type="ECO:0000313" key="13">
    <source>
        <dbReference type="Proteomes" id="UP000036780"/>
    </source>
</evidence>
<evidence type="ECO:0000256" key="6">
    <source>
        <dbReference type="ARBA" id="ARBA00052546"/>
    </source>
</evidence>
<evidence type="ECO:0000256" key="1">
    <source>
        <dbReference type="ARBA" id="ARBA00001974"/>
    </source>
</evidence>
<dbReference type="InterPro" id="IPR006089">
    <property type="entry name" value="Acyl-CoA_DH_CS"/>
</dbReference>
<dbReference type="InterPro" id="IPR036250">
    <property type="entry name" value="AcylCo_DH-like_C"/>
</dbReference>
<dbReference type="InterPro" id="IPR037069">
    <property type="entry name" value="AcylCoA_DH/ox_N_sf"/>
</dbReference>
<comment type="caution">
    <text evidence="12">The sequence shown here is derived from an EMBL/GenBank/DDBJ whole genome shotgun (WGS) entry which is preliminary data.</text>
</comment>
<feature type="domain" description="Acyl-CoA dehydrogenase/oxidase C-terminal" evidence="8">
    <location>
        <begin position="250"/>
        <end position="413"/>
    </location>
</feature>
<feature type="domain" description="Acyl-CoA dehydrogenase/oxidase N-terminal" evidence="10">
    <location>
        <begin position="29"/>
        <end position="141"/>
    </location>
</feature>
<keyword evidence="3 7" id="KW-0285">Flavoprotein</keyword>
<comment type="cofactor">
    <cofactor evidence="1 7">
        <name>FAD</name>
        <dbReference type="ChEBI" id="CHEBI:57692"/>
    </cofactor>
</comment>
<dbReference type="EMBL" id="LGTO01000007">
    <property type="protein sequence ID" value="KNE20835.1"/>
    <property type="molecule type" value="Genomic_DNA"/>
</dbReference>
<name>A0A0L0QQD9_VIRPA</name>
<accession>A0A0L0QQD9</accession>
<dbReference type="PANTHER" id="PTHR43884">
    <property type="entry name" value="ACYL-COA DEHYDROGENASE"/>
    <property type="match status" value="1"/>
</dbReference>
<dbReference type="FunFam" id="1.10.540.10:FF:000001">
    <property type="entry name" value="Very long-chain-specific acyl-CoA dehydrogenase, mitochondrial"/>
    <property type="match status" value="1"/>
</dbReference>
<dbReference type="Pfam" id="PF02770">
    <property type="entry name" value="Acyl-CoA_dh_M"/>
    <property type="match status" value="1"/>
</dbReference>
<dbReference type="InterPro" id="IPR013786">
    <property type="entry name" value="AcylCoA_DH/ox_N"/>
</dbReference>
<organism evidence="12 13">
    <name type="scientific">Virgibacillus pantothenticus</name>
    <dbReference type="NCBI Taxonomy" id="1473"/>
    <lineage>
        <taxon>Bacteria</taxon>
        <taxon>Bacillati</taxon>
        <taxon>Bacillota</taxon>
        <taxon>Bacilli</taxon>
        <taxon>Bacillales</taxon>
        <taxon>Bacillaceae</taxon>
        <taxon>Virgibacillus</taxon>
    </lineage>
</organism>
<reference evidence="13" key="1">
    <citation type="submission" date="2015-07" db="EMBL/GenBank/DDBJ databases">
        <title>Fjat-10053 dsm26.</title>
        <authorList>
            <person name="Liu B."/>
            <person name="Wang J."/>
            <person name="Zhu Y."/>
            <person name="Liu G."/>
            <person name="Chen Q."/>
            <person name="Chen Z."/>
            <person name="Lan J."/>
            <person name="Che J."/>
            <person name="Ge C."/>
            <person name="Shi H."/>
            <person name="Pan Z."/>
            <person name="Liu X."/>
        </authorList>
    </citation>
    <scope>NUCLEOTIDE SEQUENCE [LARGE SCALE GENOMIC DNA]</scope>
    <source>
        <strain evidence="13">DSM 26</strain>
    </source>
</reference>
<dbReference type="Pfam" id="PF02771">
    <property type="entry name" value="Acyl-CoA_dh_N"/>
    <property type="match status" value="1"/>
</dbReference>
<dbReference type="RefSeq" id="WP_076362068.1">
    <property type="nucleotide sequence ID" value="NZ_CP073011.1"/>
</dbReference>
<keyword evidence="13" id="KW-1185">Reference proteome</keyword>
<dbReference type="Proteomes" id="UP000036780">
    <property type="component" value="Unassembled WGS sequence"/>
</dbReference>
<evidence type="ECO:0000259" key="8">
    <source>
        <dbReference type="Pfam" id="PF00441"/>
    </source>
</evidence>
<dbReference type="InterPro" id="IPR046373">
    <property type="entry name" value="Acyl-CoA_Oxase/DH_mid-dom_sf"/>
</dbReference>
<dbReference type="InterPro" id="IPR006091">
    <property type="entry name" value="Acyl-CoA_Oxase/DH_mid-dom"/>
</dbReference>
<feature type="domain" description="Acyl-CoA oxidase/dehydrogenase middle" evidence="9">
    <location>
        <begin position="145"/>
        <end position="238"/>
    </location>
</feature>
<evidence type="ECO:0008006" key="14">
    <source>
        <dbReference type="Google" id="ProtNLM"/>
    </source>
</evidence>
<dbReference type="Gene3D" id="1.10.540.10">
    <property type="entry name" value="Acyl-CoA dehydrogenase/oxidase, N-terminal domain"/>
    <property type="match status" value="1"/>
</dbReference>
<evidence type="ECO:0000259" key="10">
    <source>
        <dbReference type="Pfam" id="PF02771"/>
    </source>
</evidence>
<comment type="catalytic activity">
    <reaction evidence="6">
        <text>a 2,3-saturated acyl-CoA + A = a 2,3-dehydroacyl-CoA + AH2</text>
        <dbReference type="Rhea" id="RHEA:48608"/>
        <dbReference type="ChEBI" id="CHEBI:13193"/>
        <dbReference type="ChEBI" id="CHEBI:17499"/>
        <dbReference type="ChEBI" id="CHEBI:60015"/>
        <dbReference type="ChEBI" id="CHEBI:65111"/>
    </reaction>
</comment>
<dbReference type="GeneID" id="66871678"/>
<feature type="domain" description="Acyl-CoA dehydrogenase-like C-terminal" evidence="11">
    <location>
        <begin position="457"/>
        <end position="524"/>
    </location>
</feature>